<reference evidence="1 2" key="1">
    <citation type="journal article" date="2021" name="Nat. Plants">
        <title>The Taxus genome provides insights into paclitaxel biosynthesis.</title>
        <authorList>
            <person name="Xiong X."/>
            <person name="Gou J."/>
            <person name="Liao Q."/>
            <person name="Li Y."/>
            <person name="Zhou Q."/>
            <person name="Bi G."/>
            <person name="Li C."/>
            <person name="Du R."/>
            <person name="Wang X."/>
            <person name="Sun T."/>
            <person name="Guo L."/>
            <person name="Liang H."/>
            <person name="Lu P."/>
            <person name="Wu Y."/>
            <person name="Zhang Z."/>
            <person name="Ro D.K."/>
            <person name="Shang Y."/>
            <person name="Huang S."/>
            <person name="Yan J."/>
        </authorList>
    </citation>
    <scope>NUCLEOTIDE SEQUENCE [LARGE SCALE GENOMIC DNA]</scope>
    <source>
        <strain evidence="1">Ta-2019</strain>
    </source>
</reference>
<proteinExistence type="predicted"/>
<feature type="non-terminal residue" evidence="1">
    <location>
        <position position="83"/>
    </location>
</feature>
<dbReference type="Proteomes" id="UP000824469">
    <property type="component" value="Unassembled WGS sequence"/>
</dbReference>
<dbReference type="EMBL" id="JAHRHJ020003813">
    <property type="protein sequence ID" value="KAH9287584.1"/>
    <property type="molecule type" value="Genomic_DNA"/>
</dbReference>
<gene>
    <name evidence="1" type="ORF">KI387_031701</name>
</gene>
<sequence>MQRMDDRPDQFTFSSIILPTSIQALSIRWSRDRSTTGSRHVQHSSLLNAFSKHCRKQIFTAIYNGLDSRHSRLDKIFLSQEMK</sequence>
<keyword evidence="2" id="KW-1185">Reference proteome</keyword>
<protein>
    <submittedName>
        <fullName evidence="1">Uncharacterized protein</fullName>
    </submittedName>
</protein>
<comment type="caution">
    <text evidence="1">The sequence shown here is derived from an EMBL/GenBank/DDBJ whole genome shotgun (WGS) entry which is preliminary data.</text>
</comment>
<accession>A0AA38C0E0</accession>
<organism evidence="1 2">
    <name type="scientific">Taxus chinensis</name>
    <name type="common">Chinese yew</name>
    <name type="synonym">Taxus wallichiana var. chinensis</name>
    <dbReference type="NCBI Taxonomy" id="29808"/>
    <lineage>
        <taxon>Eukaryota</taxon>
        <taxon>Viridiplantae</taxon>
        <taxon>Streptophyta</taxon>
        <taxon>Embryophyta</taxon>
        <taxon>Tracheophyta</taxon>
        <taxon>Spermatophyta</taxon>
        <taxon>Pinopsida</taxon>
        <taxon>Pinidae</taxon>
        <taxon>Conifers II</taxon>
        <taxon>Cupressales</taxon>
        <taxon>Taxaceae</taxon>
        <taxon>Taxus</taxon>
    </lineage>
</organism>
<name>A0AA38C0E0_TAXCH</name>
<evidence type="ECO:0000313" key="1">
    <source>
        <dbReference type="EMBL" id="KAH9287584.1"/>
    </source>
</evidence>
<evidence type="ECO:0000313" key="2">
    <source>
        <dbReference type="Proteomes" id="UP000824469"/>
    </source>
</evidence>
<dbReference type="AlphaFoldDB" id="A0AA38C0E0"/>